<keyword evidence="12" id="KW-0812">Transmembrane</keyword>
<keyword evidence="5" id="KW-0132">Cell division</keyword>
<dbReference type="GO" id="GO:0060090">
    <property type="term" value="F:molecular adaptor activity"/>
    <property type="evidence" value="ECO:0007669"/>
    <property type="project" value="TreeGrafter"/>
</dbReference>
<evidence type="ECO:0000256" key="7">
    <source>
        <dbReference type="ARBA" id="ARBA00022776"/>
    </source>
</evidence>
<feature type="region of interest" description="Disordered" evidence="11">
    <location>
        <begin position="1"/>
        <end position="20"/>
    </location>
</feature>
<evidence type="ECO:0000256" key="12">
    <source>
        <dbReference type="SAM" id="Phobius"/>
    </source>
</evidence>
<keyword evidence="12" id="KW-1133">Transmembrane helix</keyword>
<evidence type="ECO:0000256" key="5">
    <source>
        <dbReference type="ARBA" id="ARBA00022618"/>
    </source>
</evidence>
<dbReference type="GO" id="GO:0051301">
    <property type="term" value="P:cell division"/>
    <property type="evidence" value="ECO:0007669"/>
    <property type="project" value="UniProtKB-KW"/>
</dbReference>
<protein>
    <recommendedName>
        <fullName evidence="4">Anaphase-promoting complex subunit 1</fullName>
    </recommendedName>
</protein>
<dbReference type="Pfam" id="PF20518">
    <property type="entry name" value="Apc1_MidN"/>
    <property type="match status" value="1"/>
</dbReference>
<evidence type="ECO:0000256" key="2">
    <source>
        <dbReference type="ARBA" id="ARBA00004906"/>
    </source>
</evidence>
<dbReference type="KEGG" id="mpp:MICPUCDRAFT_33905"/>
<organism evidence="15">
    <name type="scientific">Micromonas pusilla (strain CCMP1545)</name>
    <name type="common">Picoplanktonic green alga</name>
    <dbReference type="NCBI Taxonomy" id="564608"/>
    <lineage>
        <taxon>Eukaryota</taxon>
        <taxon>Viridiplantae</taxon>
        <taxon>Chlorophyta</taxon>
        <taxon>Mamiellophyceae</taxon>
        <taxon>Mamiellales</taxon>
        <taxon>Mamiellaceae</taxon>
        <taxon>Micromonas</taxon>
    </lineage>
</organism>
<proteinExistence type="inferred from homology"/>
<evidence type="ECO:0000256" key="3">
    <source>
        <dbReference type="ARBA" id="ARBA00010547"/>
    </source>
</evidence>
<evidence type="ECO:0000256" key="9">
    <source>
        <dbReference type="ARBA" id="ARBA00023242"/>
    </source>
</evidence>
<dbReference type="InterPro" id="IPR011989">
    <property type="entry name" value="ARM-like"/>
</dbReference>
<dbReference type="GO" id="GO:0070979">
    <property type="term" value="P:protein K11-linked ubiquitination"/>
    <property type="evidence" value="ECO:0007669"/>
    <property type="project" value="TreeGrafter"/>
</dbReference>
<keyword evidence="6" id="KW-0677">Repeat</keyword>
<dbReference type="OrthoDB" id="26401at2759"/>
<comment type="similarity">
    <text evidence="3">Belongs to the APC1 family.</text>
</comment>
<sequence>MGRERPGVASSPAPPPTPTPDLVQALEMIFEGVDESAWIARVPPLIAARLTGDGEEGGDAIAWAADVVSFASAAAASAAAASAGDDAEAAEAATAMTAAMTTSGFGLAELSRLPHGVSVPLRDALQRCRRSPPGGWPAAAYALVGRDDLALKAAFESSSSPAPSHSVAGNLSTAASHDLRARGVFLPGVGAGGGDGVGADDDEHGGGGGGDGDGGHDLDDGDGDGGAEKSFNATDGGSGGGDGDELEPDGMSHLESYVGPLLFGRDRRLREVRALLSSARPTPILLGGLEGGGGGADGGGGEGGDAEAVSAQQARLWSLAPRTSALAIGRGAFTLGTARARPTEALKIPTLTLAGCLPAHRNAVVKLDLAAVGEGAAFTLWPEFHNGAAAGFALAARTKGELTRAWIVFNRPREPSHAHAGVLMALGLTGHLRALTNTDMYRYLVQEHEATTVGVLIGTAAAHRGTMNPETSKMCFLHLPTRHPGSFPEVELSTQVQSAALLSVGLVYEGSAHRLMSEILLAEIGKEPGGDSSPQGREGYALSAGLALGLVTLGRGRDAIGLVDLRIPERLRRYLGGGGGEFDRRPRESSFRADEFAAKDARARDDANGNGGGQVMENALVNLDVTAPAATLALGLMFLKTNDAAAAAHVAVPSTHYALDHARPDFVLLRVVAKSLIMWDSIDPHEAWVEAQLPEILRLKKTSSRASPDAFEFQGEDDDGGHGGPTGAAVDREALAQAHVHALAGACMALGLRFAGTADAVAANTLTTYALTFLRMKSTAAAGGFPGKLVDRPTLETCVGVAAIALSLVMAGTGDLAALRLLRRLRLRLDVAGVAGAAATAATAAAAATTGAGGAAGLSHGAHVAISMALGFLFLGGGTKTFATDDASIAALLISIYPRFPQNTNDQRCH</sequence>
<evidence type="ECO:0000256" key="6">
    <source>
        <dbReference type="ARBA" id="ARBA00022737"/>
    </source>
</evidence>
<accession>C1MUH7</accession>
<reference evidence="14 15" key="1">
    <citation type="journal article" date="2009" name="Science">
        <title>Green evolution and dynamic adaptations revealed by genomes of the marine picoeukaryotes Micromonas.</title>
        <authorList>
            <person name="Worden A.Z."/>
            <person name="Lee J.H."/>
            <person name="Mock T."/>
            <person name="Rouze P."/>
            <person name="Simmons M.P."/>
            <person name="Aerts A.L."/>
            <person name="Allen A.E."/>
            <person name="Cuvelier M.L."/>
            <person name="Derelle E."/>
            <person name="Everett M.V."/>
            <person name="Foulon E."/>
            <person name="Grimwood J."/>
            <person name="Gundlach H."/>
            <person name="Henrissat B."/>
            <person name="Napoli C."/>
            <person name="McDonald S.M."/>
            <person name="Parker M.S."/>
            <person name="Rombauts S."/>
            <person name="Salamov A."/>
            <person name="Von Dassow P."/>
            <person name="Badger J.H."/>
            <person name="Coutinho P.M."/>
            <person name="Demir E."/>
            <person name="Dubchak I."/>
            <person name="Gentemann C."/>
            <person name="Eikrem W."/>
            <person name="Gready J.E."/>
            <person name="John U."/>
            <person name="Lanier W."/>
            <person name="Lindquist E.A."/>
            <person name="Lucas S."/>
            <person name="Mayer K.F."/>
            <person name="Moreau H."/>
            <person name="Not F."/>
            <person name="Otillar R."/>
            <person name="Panaud O."/>
            <person name="Pangilinan J."/>
            <person name="Paulsen I."/>
            <person name="Piegu B."/>
            <person name="Poliakov A."/>
            <person name="Robbens S."/>
            <person name="Schmutz J."/>
            <person name="Toulza E."/>
            <person name="Wyss T."/>
            <person name="Zelensky A."/>
            <person name="Zhou K."/>
            <person name="Armbrust E.V."/>
            <person name="Bhattacharya D."/>
            <person name="Goodenough U.W."/>
            <person name="Van de Peer Y."/>
            <person name="Grigoriev I.V."/>
        </authorList>
    </citation>
    <scope>NUCLEOTIDE SEQUENCE [LARGE SCALE GENOMIC DNA]</scope>
    <source>
        <strain evidence="14 15">CCMP1545</strain>
    </source>
</reference>
<feature type="domain" description="Anaphase-promoting complex subunit 1 middle" evidence="13">
    <location>
        <begin position="93"/>
        <end position="150"/>
    </location>
</feature>
<keyword evidence="15" id="KW-1185">Reference proteome</keyword>
<feature type="transmembrane region" description="Helical" evidence="12">
    <location>
        <begin position="799"/>
        <end position="819"/>
    </location>
</feature>
<dbReference type="PANTHER" id="PTHR12827">
    <property type="entry name" value="MEIOTIC CHECKPOINT REGULATOR TSG24 FAMILY MEMBER"/>
    <property type="match status" value="1"/>
</dbReference>
<evidence type="ECO:0000256" key="1">
    <source>
        <dbReference type="ARBA" id="ARBA00004123"/>
    </source>
</evidence>
<keyword evidence="10" id="KW-0131">Cell cycle</keyword>
<evidence type="ECO:0000313" key="15">
    <source>
        <dbReference type="Proteomes" id="UP000001876"/>
    </source>
</evidence>
<feature type="transmembrane region" description="Helical" evidence="12">
    <location>
        <begin position="855"/>
        <end position="875"/>
    </location>
</feature>
<evidence type="ECO:0000256" key="11">
    <source>
        <dbReference type="SAM" id="MobiDB-lite"/>
    </source>
</evidence>
<dbReference type="GeneID" id="9684936"/>
<dbReference type="Gene3D" id="1.25.10.10">
    <property type="entry name" value="Leucine-rich Repeat Variant"/>
    <property type="match status" value="2"/>
</dbReference>
<dbReference type="eggNOG" id="KOG1858">
    <property type="taxonomic scope" value="Eukaryota"/>
</dbReference>
<dbReference type="GO" id="GO:0007091">
    <property type="term" value="P:metaphase/anaphase transition of mitotic cell cycle"/>
    <property type="evidence" value="ECO:0007669"/>
    <property type="project" value="TreeGrafter"/>
</dbReference>
<dbReference type="PANTHER" id="PTHR12827:SF3">
    <property type="entry name" value="ANAPHASE-PROMOTING COMPLEX SUBUNIT 1"/>
    <property type="match status" value="1"/>
</dbReference>
<keyword evidence="12" id="KW-0472">Membrane</keyword>
<dbReference type="Proteomes" id="UP000001876">
    <property type="component" value="Unassembled WGS sequence"/>
</dbReference>
<keyword evidence="8" id="KW-0833">Ubl conjugation pathway</keyword>
<dbReference type="AlphaFoldDB" id="C1MUH7"/>
<feature type="region of interest" description="Disordered" evidence="11">
    <location>
        <begin position="192"/>
        <end position="253"/>
    </location>
</feature>
<feature type="transmembrane region" description="Helical" evidence="12">
    <location>
        <begin position="831"/>
        <end position="849"/>
    </location>
</feature>
<dbReference type="RefSeq" id="XP_003059200.1">
    <property type="nucleotide sequence ID" value="XM_003059154.1"/>
</dbReference>
<feature type="region of interest" description="Disordered" evidence="11">
    <location>
        <begin position="708"/>
        <end position="728"/>
    </location>
</feature>
<dbReference type="GO" id="GO:0031145">
    <property type="term" value="P:anaphase-promoting complex-dependent catabolic process"/>
    <property type="evidence" value="ECO:0007669"/>
    <property type="project" value="TreeGrafter"/>
</dbReference>
<keyword evidence="7" id="KW-0498">Mitosis</keyword>
<dbReference type="EMBL" id="GG663740">
    <property type="protein sequence ID" value="EEH56332.1"/>
    <property type="molecule type" value="Genomic_DNA"/>
</dbReference>
<evidence type="ECO:0000259" key="13">
    <source>
        <dbReference type="Pfam" id="PF20518"/>
    </source>
</evidence>
<gene>
    <name evidence="14" type="ORF">MICPUCDRAFT_33905</name>
</gene>
<dbReference type="GO" id="GO:0005680">
    <property type="term" value="C:anaphase-promoting complex"/>
    <property type="evidence" value="ECO:0007669"/>
    <property type="project" value="InterPro"/>
</dbReference>
<evidence type="ECO:0000256" key="10">
    <source>
        <dbReference type="ARBA" id="ARBA00023306"/>
    </source>
</evidence>
<evidence type="ECO:0000313" key="14">
    <source>
        <dbReference type="EMBL" id="EEH56332.1"/>
    </source>
</evidence>
<feature type="non-terminal residue" evidence="14">
    <location>
        <position position="910"/>
    </location>
</feature>
<keyword evidence="9" id="KW-0539">Nucleus</keyword>
<comment type="pathway">
    <text evidence="2">Protein modification; protein ubiquitination.</text>
</comment>
<name>C1MUH7_MICPC</name>
<dbReference type="STRING" id="564608.C1MUH7"/>
<dbReference type="FunFam" id="1.25.10.10:FF:000211">
    <property type="entry name" value="Anaphase-promoting complex subunit 1"/>
    <property type="match status" value="1"/>
</dbReference>
<comment type="subcellular location">
    <subcellularLocation>
        <location evidence="1">Nucleus</location>
    </subcellularLocation>
</comment>
<evidence type="ECO:0000256" key="4">
    <source>
        <dbReference type="ARBA" id="ARBA00016070"/>
    </source>
</evidence>
<evidence type="ECO:0000256" key="8">
    <source>
        <dbReference type="ARBA" id="ARBA00022786"/>
    </source>
</evidence>
<dbReference type="InterPro" id="IPR024990">
    <property type="entry name" value="Apc1"/>
</dbReference>
<dbReference type="InterPro" id="IPR046794">
    <property type="entry name" value="Apc1_MidN"/>
</dbReference>